<keyword evidence="1" id="KW-0812">Transmembrane</keyword>
<dbReference type="GO" id="GO:0003964">
    <property type="term" value="F:RNA-directed DNA polymerase activity"/>
    <property type="evidence" value="ECO:0007669"/>
    <property type="project" value="UniProtKB-KW"/>
</dbReference>
<dbReference type="EMBL" id="PSQE01000008">
    <property type="protein sequence ID" value="RHN39190.1"/>
    <property type="molecule type" value="Genomic_DNA"/>
</dbReference>
<dbReference type="SUPFAM" id="SSF56672">
    <property type="entry name" value="DNA/RNA polymerases"/>
    <property type="match status" value="1"/>
</dbReference>
<dbReference type="Pfam" id="PF13966">
    <property type="entry name" value="zf-RVT"/>
    <property type="match status" value="1"/>
</dbReference>
<dbReference type="CDD" id="cd01650">
    <property type="entry name" value="RT_nLTR_like"/>
    <property type="match status" value="1"/>
</dbReference>
<dbReference type="Pfam" id="PF00078">
    <property type="entry name" value="RVT_1"/>
    <property type="match status" value="1"/>
</dbReference>
<dbReference type="PROSITE" id="PS50878">
    <property type="entry name" value="RT_POL"/>
    <property type="match status" value="1"/>
</dbReference>
<dbReference type="Proteomes" id="UP000265566">
    <property type="component" value="Chromosome 8"/>
</dbReference>
<feature type="domain" description="Reverse transcriptase" evidence="2">
    <location>
        <begin position="90"/>
        <end position="368"/>
    </location>
</feature>
<dbReference type="InterPro" id="IPR043502">
    <property type="entry name" value="DNA/RNA_pol_sf"/>
</dbReference>
<feature type="transmembrane region" description="Helical" evidence="1">
    <location>
        <begin position="816"/>
        <end position="839"/>
    </location>
</feature>
<keyword evidence="3" id="KW-0695">RNA-directed DNA polymerase</keyword>
<dbReference type="EC" id="2.7.7.49" evidence="3"/>
<evidence type="ECO:0000256" key="1">
    <source>
        <dbReference type="SAM" id="Phobius"/>
    </source>
</evidence>
<organism evidence="3">
    <name type="scientific">Medicago truncatula</name>
    <name type="common">Barrel medic</name>
    <name type="synonym">Medicago tribuloides</name>
    <dbReference type="NCBI Taxonomy" id="3880"/>
    <lineage>
        <taxon>Eukaryota</taxon>
        <taxon>Viridiplantae</taxon>
        <taxon>Streptophyta</taxon>
        <taxon>Embryophyta</taxon>
        <taxon>Tracheophyta</taxon>
        <taxon>Spermatophyta</taxon>
        <taxon>Magnoliopsida</taxon>
        <taxon>eudicotyledons</taxon>
        <taxon>Gunneridae</taxon>
        <taxon>Pentapetalae</taxon>
        <taxon>rosids</taxon>
        <taxon>fabids</taxon>
        <taxon>Fabales</taxon>
        <taxon>Fabaceae</taxon>
        <taxon>Papilionoideae</taxon>
        <taxon>50 kb inversion clade</taxon>
        <taxon>NPAAA clade</taxon>
        <taxon>Hologalegina</taxon>
        <taxon>IRL clade</taxon>
        <taxon>Trifolieae</taxon>
        <taxon>Medicago</taxon>
    </lineage>
</organism>
<dbReference type="InterPro" id="IPR026960">
    <property type="entry name" value="RVT-Znf"/>
</dbReference>
<keyword evidence="3" id="KW-0808">Transferase</keyword>
<evidence type="ECO:0000313" key="3">
    <source>
        <dbReference type="EMBL" id="RHN39190.1"/>
    </source>
</evidence>
<evidence type="ECO:0000259" key="2">
    <source>
        <dbReference type="PROSITE" id="PS50878"/>
    </source>
</evidence>
<name>A0A396GD93_MEDTR</name>
<reference evidence="3" key="1">
    <citation type="journal article" date="2018" name="Nat. Plants">
        <title>Whole-genome landscape of Medicago truncatula symbiotic genes.</title>
        <authorList>
            <person name="Pecrix Y."/>
            <person name="Gamas P."/>
            <person name="Carrere S."/>
        </authorList>
    </citation>
    <scope>NUCLEOTIDE SEQUENCE</scope>
    <source>
        <tissue evidence="3">Leaves</tissue>
    </source>
</reference>
<sequence>MEVRKEAVEFFSRQVEASAWERPNLDGVSFANLSVGDNEDLVAPFLMEELESVVKESDGNKSPGLDGFNFAFVKNFWYLIKDEVRIMFDQFHANEVLPKSMLAYFVALIPKISSPLAFKDFRPISLLGCLYKILSKVLARRLAKVMGQLISSSQSAFLKGWNLVDGVLVVNEVVDFAKKSKKESLVLKVDFEKAYDSVDWGFLVYMMRRMGFCSKWVGWMKSCVCGGSMSILVNGSPTEEINIQRGLKQGDPLAPFLFLLVAEGFGGLMRNVVRLEMYEGFKFRSEGMVVSHLQYADDTICIGKATVENLWILKALLRGFEMTSGLKVNFFKSCLVGINVTAEFMNMACDFLNCSQGCIPFNYLGLPVGANPGRVATWEPLLNLLTNRLFSWGNKFISLGGRVVLLNSVLNSIPIYYLSFMKMPSKVWRKEVRIQREFLWGGVEGGRGINWVKWKVVCQPKGDGGLGVRDIRVVNLSLLAKWRWRLLHEGSSFWKEVLREKYGQGVGEPLLLGGANCPNYASRWWKDVVNLGDGDGLNWFNSEVLRRVGNGRTTSFWDGFWTGNSSVRVKYPRLFSLSNQKEAFIEDLWERDGLGGWWAFSWRRDLFVWEDLLLHDLLEDLNGFVLGEEGDDWIWRLDEEGAFSVKSMYSKLETLMIREEDLDGLPRKVFSHIWKSPAPSKVVVFTWKLLHDRIPTKINLAIRNSLPPDSSLQCVWCNNSIEDSTHIFLHCEGVGKVWCKLMEWLEFNFLIPPNLFIMWQCWNGEFLNKKLRRGGRLIWHAAIWSIWKARNDRIFNNVVTDVEELLESVKVLSWRWFLGLFVAVMLASLAVLLRCWFSVLV</sequence>
<proteinExistence type="predicted"/>
<protein>
    <submittedName>
        <fullName evidence="3">Putative RNA-directed DNA polymerase</fullName>
        <ecNumber evidence="3">2.7.7.49</ecNumber>
    </submittedName>
</protein>
<keyword evidence="1" id="KW-0472">Membrane</keyword>
<dbReference type="PANTHER" id="PTHR33116">
    <property type="entry name" value="REVERSE TRANSCRIPTASE ZINC-BINDING DOMAIN-CONTAINING PROTEIN-RELATED-RELATED"/>
    <property type="match status" value="1"/>
</dbReference>
<keyword evidence="1" id="KW-1133">Transmembrane helix</keyword>
<accession>A0A396GD93</accession>
<keyword evidence="3" id="KW-0548">Nucleotidyltransferase</keyword>
<dbReference type="Gramene" id="rna45193">
    <property type="protein sequence ID" value="RHN39190.1"/>
    <property type="gene ID" value="gene45193"/>
</dbReference>
<gene>
    <name evidence="3" type="ORF">MtrunA17_Chr8g0341191</name>
</gene>
<dbReference type="InterPro" id="IPR000477">
    <property type="entry name" value="RT_dom"/>
</dbReference>
<dbReference type="AlphaFoldDB" id="A0A396GD93"/>
<comment type="caution">
    <text evidence="3">The sequence shown here is derived from an EMBL/GenBank/DDBJ whole genome shotgun (WGS) entry which is preliminary data.</text>
</comment>
<dbReference type="PANTHER" id="PTHR33116:SF78">
    <property type="entry name" value="OS12G0587133 PROTEIN"/>
    <property type="match status" value="1"/>
</dbReference>